<name>A0A0P6WX52_9CHLR</name>
<evidence type="ECO:0000256" key="1">
    <source>
        <dbReference type="ARBA" id="ARBA00023002"/>
    </source>
</evidence>
<sequence length="333" mass="37165">MITDFTRTLGRSGIEVSPMGMGCWAIGGPWKFNGVPAGWSQVDDAESERAIRRAFDLGVTYFDTAANYGAGHSERLLGNVFKDRRDQVVISTKFGYIVDERNKEVRHYDEAEEHSHVAEHLKQDVEASLIRLDTDYIDVYFLHVWGLDIDLALEAREVLEDLVRQGKIRTYGWSTDRPDAIKAFATSSNCSAVQQQLSVLDGNMELLALCEEQNLASVNRGPLGMGLLTGKFAPDTTFASDDVRRYANWHPGFQDGKPTQDWLNKLASIREVLTSGGRTLSQGALAWIWAKSEKTVPIPGFKNTAQVEENCKAMQFGPLSSDQMKEIDQILGR</sequence>
<dbReference type="PATRIC" id="fig|229920.5.peg.2353"/>
<accession>A0A0P6WX52</accession>
<evidence type="ECO:0000313" key="4">
    <source>
        <dbReference type="Proteomes" id="UP000050430"/>
    </source>
</evidence>
<dbReference type="Pfam" id="PF00248">
    <property type="entry name" value="Aldo_ket_red"/>
    <property type="match status" value="1"/>
</dbReference>
<dbReference type="PANTHER" id="PTHR43364:SF4">
    <property type="entry name" value="NAD(P)-LINKED OXIDOREDUCTASE SUPERFAMILY PROTEIN"/>
    <property type="match status" value="1"/>
</dbReference>
<dbReference type="STRING" id="229920.ADM99_03600"/>
<gene>
    <name evidence="3" type="ORF">ADM99_03600</name>
</gene>
<dbReference type="SUPFAM" id="SSF51430">
    <property type="entry name" value="NAD(P)-linked oxidoreductase"/>
    <property type="match status" value="1"/>
</dbReference>
<protein>
    <submittedName>
        <fullName evidence="3">Aldo/keto reductase</fullName>
    </submittedName>
</protein>
<dbReference type="OrthoDB" id="9773828at2"/>
<reference evidence="3 4" key="1">
    <citation type="submission" date="2015-07" db="EMBL/GenBank/DDBJ databases">
        <title>Genome sequence of Leptolinea tardivitalis DSM 16556.</title>
        <authorList>
            <person name="Hemp J."/>
            <person name="Ward L.M."/>
            <person name="Pace L.A."/>
            <person name="Fischer W.W."/>
        </authorList>
    </citation>
    <scope>NUCLEOTIDE SEQUENCE [LARGE SCALE GENOMIC DNA]</scope>
    <source>
        <strain evidence="3 4">YMTK-2</strain>
    </source>
</reference>
<evidence type="ECO:0000313" key="3">
    <source>
        <dbReference type="EMBL" id="KPL73312.1"/>
    </source>
</evidence>
<evidence type="ECO:0000259" key="2">
    <source>
        <dbReference type="Pfam" id="PF00248"/>
    </source>
</evidence>
<dbReference type="InterPro" id="IPR023210">
    <property type="entry name" value="NADP_OxRdtase_dom"/>
</dbReference>
<dbReference type="PANTHER" id="PTHR43364">
    <property type="entry name" value="NADH-SPECIFIC METHYLGLYOXAL REDUCTASE-RELATED"/>
    <property type="match status" value="1"/>
</dbReference>
<organism evidence="3 4">
    <name type="scientific">Leptolinea tardivitalis</name>
    <dbReference type="NCBI Taxonomy" id="229920"/>
    <lineage>
        <taxon>Bacteria</taxon>
        <taxon>Bacillati</taxon>
        <taxon>Chloroflexota</taxon>
        <taxon>Anaerolineae</taxon>
        <taxon>Anaerolineales</taxon>
        <taxon>Anaerolineaceae</taxon>
        <taxon>Leptolinea</taxon>
    </lineage>
</organism>
<dbReference type="InterPro" id="IPR036812">
    <property type="entry name" value="NAD(P)_OxRdtase_dom_sf"/>
</dbReference>
<keyword evidence="1" id="KW-0560">Oxidoreductase</keyword>
<comment type="caution">
    <text evidence="3">The sequence shown here is derived from an EMBL/GenBank/DDBJ whole genome shotgun (WGS) entry which is preliminary data.</text>
</comment>
<dbReference type="GO" id="GO:0016491">
    <property type="term" value="F:oxidoreductase activity"/>
    <property type="evidence" value="ECO:0007669"/>
    <property type="project" value="UniProtKB-KW"/>
</dbReference>
<dbReference type="RefSeq" id="WP_062421725.1">
    <property type="nucleotide sequence ID" value="NZ_BBYA01000009.1"/>
</dbReference>
<dbReference type="AlphaFoldDB" id="A0A0P6WX52"/>
<proteinExistence type="predicted"/>
<dbReference type="InterPro" id="IPR050523">
    <property type="entry name" value="AKR_Detox_Biosynth"/>
</dbReference>
<dbReference type="Proteomes" id="UP000050430">
    <property type="component" value="Unassembled WGS sequence"/>
</dbReference>
<dbReference type="Gene3D" id="3.20.20.100">
    <property type="entry name" value="NADP-dependent oxidoreductase domain"/>
    <property type="match status" value="1"/>
</dbReference>
<dbReference type="EMBL" id="LGCK01000006">
    <property type="protein sequence ID" value="KPL73312.1"/>
    <property type="molecule type" value="Genomic_DNA"/>
</dbReference>
<keyword evidence="4" id="KW-1185">Reference proteome</keyword>
<feature type="domain" description="NADP-dependent oxidoreductase" evidence="2">
    <location>
        <begin position="18"/>
        <end position="330"/>
    </location>
</feature>
<dbReference type="CDD" id="cd19086">
    <property type="entry name" value="AKR_AKR11C1"/>
    <property type="match status" value="1"/>
</dbReference>